<organism evidence="1 2">
    <name type="scientific">Desulfolutivibrio sulfodismutans</name>
    <dbReference type="NCBI Taxonomy" id="63561"/>
    <lineage>
        <taxon>Bacteria</taxon>
        <taxon>Pseudomonadati</taxon>
        <taxon>Thermodesulfobacteriota</taxon>
        <taxon>Desulfovibrionia</taxon>
        <taxon>Desulfovibrionales</taxon>
        <taxon>Desulfovibrionaceae</taxon>
        <taxon>Desulfolutivibrio</taxon>
    </lineage>
</organism>
<dbReference type="EMBL" id="JAAGRQ010000015">
    <property type="protein sequence ID" value="NDY56215.1"/>
    <property type="molecule type" value="Genomic_DNA"/>
</dbReference>
<proteinExistence type="predicted"/>
<dbReference type="RefSeq" id="WP_163301264.1">
    <property type="nucleotide sequence ID" value="NZ_JAAGRQ010000015.1"/>
</dbReference>
<name>A0A7K3NKD6_9BACT</name>
<evidence type="ECO:0000313" key="1">
    <source>
        <dbReference type="EMBL" id="NDY56215.1"/>
    </source>
</evidence>
<accession>A0A7K3NKD6</accession>
<dbReference type="Proteomes" id="UP000469724">
    <property type="component" value="Unassembled WGS sequence"/>
</dbReference>
<keyword evidence="2" id="KW-1185">Reference proteome</keyword>
<reference evidence="1 2" key="1">
    <citation type="submission" date="2020-02" db="EMBL/GenBank/DDBJ databases">
        <title>Comparative genomics of sulfur disproportionating microorganisms.</title>
        <authorList>
            <person name="Ward L.M."/>
            <person name="Bertran E."/>
            <person name="Johnston D.T."/>
        </authorList>
    </citation>
    <scope>NUCLEOTIDE SEQUENCE [LARGE SCALE GENOMIC DNA]</scope>
    <source>
        <strain evidence="1 2">DSM 3696</strain>
    </source>
</reference>
<dbReference type="AlphaFoldDB" id="A0A7K3NKD6"/>
<protein>
    <submittedName>
        <fullName evidence="1">ArsR family transcriptional regulator</fullName>
    </submittedName>
</protein>
<evidence type="ECO:0000313" key="2">
    <source>
        <dbReference type="Proteomes" id="UP000469724"/>
    </source>
</evidence>
<sequence length="105" mass="11453">MPRESKFDAVTLRALINEGKSAQQIMDALGVKKPMLKAYVARLMMLDEKFYKIAGMDGRAASGSPEFKKTGLHLGATLLNNYGFSEGDAFRVSSPEAGKIVLEKV</sequence>
<comment type="caution">
    <text evidence="1">The sequence shown here is derived from an EMBL/GenBank/DDBJ whole genome shotgun (WGS) entry which is preliminary data.</text>
</comment>
<gene>
    <name evidence="1" type="ORF">G3N56_05570</name>
</gene>